<dbReference type="HAMAP" id="MF_02071">
    <property type="entry name" value="RlpA"/>
    <property type="match status" value="1"/>
</dbReference>
<feature type="non-terminal residue" evidence="4">
    <location>
        <position position="1"/>
    </location>
</feature>
<feature type="domain" description="RlpA-like protein double-psi beta-barrel" evidence="3">
    <location>
        <begin position="3"/>
        <end position="91"/>
    </location>
</feature>
<keyword evidence="1" id="KW-0456">Lyase</keyword>
<dbReference type="PANTHER" id="PTHR34183">
    <property type="entry name" value="ENDOLYTIC PEPTIDOGLYCAN TRANSGLYCOSYLASE RLPA"/>
    <property type="match status" value="1"/>
</dbReference>
<dbReference type="SUPFAM" id="SSF50685">
    <property type="entry name" value="Barwin-like endoglucanases"/>
    <property type="match status" value="1"/>
</dbReference>
<dbReference type="InterPro" id="IPR034718">
    <property type="entry name" value="RlpA"/>
</dbReference>
<dbReference type="InterPro" id="IPR036908">
    <property type="entry name" value="RlpA-like_sf"/>
</dbReference>
<accession>A0A381SRF7</accession>
<dbReference type="GO" id="GO:0071555">
    <property type="term" value="P:cell wall organization"/>
    <property type="evidence" value="ECO:0007669"/>
    <property type="project" value="UniProtKB-KW"/>
</dbReference>
<dbReference type="PANTHER" id="PTHR34183:SF1">
    <property type="entry name" value="ENDOLYTIC PEPTIDOGLYCAN TRANSGLYCOSYLASE RLPA"/>
    <property type="match status" value="1"/>
</dbReference>
<evidence type="ECO:0000256" key="1">
    <source>
        <dbReference type="ARBA" id="ARBA00023239"/>
    </source>
</evidence>
<dbReference type="CDD" id="cd22268">
    <property type="entry name" value="DPBB_RlpA-like"/>
    <property type="match status" value="1"/>
</dbReference>
<organism evidence="4">
    <name type="scientific">marine metagenome</name>
    <dbReference type="NCBI Taxonomy" id="408172"/>
    <lineage>
        <taxon>unclassified sequences</taxon>
        <taxon>metagenomes</taxon>
        <taxon>ecological metagenomes</taxon>
    </lineage>
</organism>
<proteinExistence type="inferred from homology"/>
<dbReference type="Pfam" id="PF03330">
    <property type="entry name" value="DPBB_1"/>
    <property type="match status" value="1"/>
</dbReference>
<dbReference type="AlphaFoldDB" id="A0A381SRF7"/>
<evidence type="ECO:0000313" key="4">
    <source>
        <dbReference type="EMBL" id="SVA05901.1"/>
    </source>
</evidence>
<evidence type="ECO:0000256" key="2">
    <source>
        <dbReference type="ARBA" id="ARBA00023316"/>
    </source>
</evidence>
<dbReference type="Gene3D" id="2.40.40.10">
    <property type="entry name" value="RlpA-like domain"/>
    <property type="match status" value="1"/>
</dbReference>
<protein>
    <recommendedName>
        <fullName evidence="3">RlpA-like protein double-psi beta-barrel domain-containing protein</fullName>
    </recommendedName>
</protein>
<dbReference type="InterPro" id="IPR012997">
    <property type="entry name" value="RplA"/>
</dbReference>
<sequence>VITGVSSFYGTDFHGKLTANGEVYDMYGLTAAHKTLPLNTTVRVTNLANNKSLILRINDRGPYIKGRILDCSYGAAKKLDFLLQGTTKVRIEIIEVGDNKYMKHKS</sequence>
<dbReference type="EMBL" id="UINC01003389">
    <property type="protein sequence ID" value="SVA05901.1"/>
    <property type="molecule type" value="Genomic_DNA"/>
</dbReference>
<dbReference type="GO" id="GO:0016829">
    <property type="term" value="F:lyase activity"/>
    <property type="evidence" value="ECO:0007669"/>
    <property type="project" value="UniProtKB-KW"/>
</dbReference>
<dbReference type="NCBIfam" id="TIGR00413">
    <property type="entry name" value="rlpA"/>
    <property type="match status" value="1"/>
</dbReference>
<keyword evidence="2" id="KW-0961">Cell wall biogenesis/degradation</keyword>
<name>A0A381SRF7_9ZZZZ</name>
<dbReference type="InterPro" id="IPR009009">
    <property type="entry name" value="RlpA-like_DPBB"/>
</dbReference>
<reference evidence="4" key="1">
    <citation type="submission" date="2018-05" db="EMBL/GenBank/DDBJ databases">
        <authorList>
            <person name="Lanie J.A."/>
            <person name="Ng W.-L."/>
            <person name="Kazmierczak K.M."/>
            <person name="Andrzejewski T.M."/>
            <person name="Davidsen T.M."/>
            <person name="Wayne K.J."/>
            <person name="Tettelin H."/>
            <person name="Glass J.I."/>
            <person name="Rusch D."/>
            <person name="Podicherti R."/>
            <person name="Tsui H.-C.T."/>
            <person name="Winkler M.E."/>
        </authorList>
    </citation>
    <scope>NUCLEOTIDE SEQUENCE</scope>
</reference>
<evidence type="ECO:0000259" key="3">
    <source>
        <dbReference type="Pfam" id="PF03330"/>
    </source>
</evidence>
<gene>
    <name evidence="4" type="ORF">METZ01_LOCUS58755</name>
</gene>